<protein>
    <submittedName>
        <fullName evidence="2">Uncharacterized protein</fullName>
    </submittedName>
</protein>
<feature type="non-terminal residue" evidence="2">
    <location>
        <position position="49"/>
    </location>
</feature>
<reference evidence="2 3" key="1">
    <citation type="journal article" date="2019" name="Sci. Rep.">
        <title>Orb-weaving spider Araneus ventricosus genome elucidates the spidroin gene catalogue.</title>
        <authorList>
            <person name="Kono N."/>
            <person name="Nakamura H."/>
            <person name="Ohtoshi R."/>
            <person name="Moran D.A.P."/>
            <person name="Shinohara A."/>
            <person name="Yoshida Y."/>
            <person name="Fujiwara M."/>
            <person name="Mori M."/>
            <person name="Tomita M."/>
            <person name="Arakawa K."/>
        </authorList>
    </citation>
    <scope>NUCLEOTIDE SEQUENCE [LARGE SCALE GENOMIC DNA]</scope>
</reference>
<dbReference type="Proteomes" id="UP000499080">
    <property type="component" value="Unassembled WGS sequence"/>
</dbReference>
<organism evidence="2 3">
    <name type="scientific">Araneus ventricosus</name>
    <name type="common">Orbweaver spider</name>
    <name type="synonym">Epeira ventricosa</name>
    <dbReference type="NCBI Taxonomy" id="182803"/>
    <lineage>
        <taxon>Eukaryota</taxon>
        <taxon>Metazoa</taxon>
        <taxon>Ecdysozoa</taxon>
        <taxon>Arthropoda</taxon>
        <taxon>Chelicerata</taxon>
        <taxon>Arachnida</taxon>
        <taxon>Araneae</taxon>
        <taxon>Araneomorphae</taxon>
        <taxon>Entelegynae</taxon>
        <taxon>Araneoidea</taxon>
        <taxon>Araneidae</taxon>
        <taxon>Araneus</taxon>
    </lineage>
</organism>
<keyword evidence="1" id="KW-0472">Membrane</keyword>
<evidence type="ECO:0000256" key="1">
    <source>
        <dbReference type="SAM" id="Phobius"/>
    </source>
</evidence>
<sequence length="49" mass="5311">MEIRQKPKATPAMVLKTVGLSICMALGFGAAFYAGYNSMPYVLPPCIFL</sequence>
<name>A0A4Y2VRC5_ARAVE</name>
<evidence type="ECO:0000313" key="3">
    <source>
        <dbReference type="Proteomes" id="UP000499080"/>
    </source>
</evidence>
<accession>A0A4Y2VRC5</accession>
<keyword evidence="3" id="KW-1185">Reference proteome</keyword>
<keyword evidence="1" id="KW-0812">Transmembrane</keyword>
<feature type="transmembrane region" description="Helical" evidence="1">
    <location>
        <begin position="12"/>
        <end position="34"/>
    </location>
</feature>
<keyword evidence="1" id="KW-1133">Transmembrane helix</keyword>
<dbReference type="AlphaFoldDB" id="A0A4Y2VRC5"/>
<dbReference type="EMBL" id="BGPR01050970">
    <property type="protein sequence ID" value="GBO27943.1"/>
    <property type="molecule type" value="Genomic_DNA"/>
</dbReference>
<evidence type="ECO:0000313" key="2">
    <source>
        <dbReference type="EMBL" id="GBO27943.1"/>
    </source>
</evidence>
<proteinExistence type="predicted"/>
<gene>
    <name evidence="2" type="ORF">AVEN_112723_1</name>
</gene>
<comment type="caution">
    <text evidence="2">The sequence shown here is derived from an EMBL/GenBank/DDBJ whole genome shotgun (WGS) entry which is preliminary data.</text>
</comment>